<evidence type="ECO:0000313" key="2">
    <source>
        <dbReference type="EMBL" id="CAB4324182.1"/>
    </source>
</evidence>
<feature type="transmembrane region" description="Helical" evidence="1">
    <location>
        <begin position="51"/>
        <end position="69"/>
    </location>
</feature>
<dbReference type="EMBL" id="CAEMXZ010000112">
    <property type="protein sequence ID" value="CAB4324182.1"/>
    <property type="molecule type" value="Genomic_DNA"/>
</dbReference>
<dbReference type="InterPro" id="IPR025597">
    <property type="entry name" value="DUF4345"/>
</dbReference>
<protein>
    <submittedName>
        <fullName evidence="3">Unannotated protein</fullName>
    </submittedName>
</protein>
<dbReference type="Pfam" id="PF14248">
    <property type="entry name" value="DUF4345"/>
    <property type="match status" value="1"/>
</dbReference>
<dbReference type="AlphaFoldDB" id="A0A6J7JRS7"/>
<name>A0A6J7JRS7_9ZZZZ</name>
<organism evidence="3">
    <name type="scientific">freshwater metagenome</name>
    <dbReference type="NCBI Taxonomy" id="449393"/>
    <lineage>
        <taxon>unclassified sequences</taxon>
        <taxon>metagenomes</taxon>
        <taxon>ecological metagenomes</taxon>
    </lineage>
</organism>
<gene>
    <name evidence="2" type="ORF">UFOPK1392_01946</name>
    <name evidence="3" type="ORF">UFOPK3733_01560</name>
</gene>
<dbReference type="EMBL" id="CAFBNC010000089">
    <property type="protein sequence ID" value="CAB4945603.1"/>
    <property type="molecule type" value="Genomic_DNA"/>
</dbReference>
<feature type="transmembrane region" description="Helical" evidence="1">
    <location>
        <begin position="12"/>
        <end position="30"/>
    </location>
</feature>
<accession>A0A6J7JRS7</accession>
<proteinExistence type="predicted"/>
<evidence type="ECO:0000256" key="1">
    <source>
        <dbReference type="SAM" id="Phobius"/>
    </source>
</evidence>
<evidence type="ECO:0000313" key="3">
    <source>
        <dbReference type="EMBL" id="CAB4945603.1"/>
    </source>
</evidence>
<keyword evidence="1" id="KW-1133">Transmembrane helix</keyword>
<feature type="transmembrane region" description="Helical" evidence="1">
    <location>
        <begin position="75"/>
        <end position="95"/>
    </location>
</feature>
<reference evidence="3" key="1">
    <citation type="submission" date="2020-05" db="EMBL/GenBank/DDBJ databases">
        <authorList>
            <person name="Chiriac C."/>
            <person name="Salcher M."/>
            <person name="Ghai R."/>
            <person name="Kavagutti S V."/>
        </authorList>
    </citation>
    <scope>NUCLEOTIDE SEQUENCE</scope>
</reference>
<sequence length="121" mass="12321">MVDPVVSAMNLTAYVGAAVSVIAGLMGFLWPRQVSAVIGLRLPGKLGISEFRATYGGLFIGTGGAVLILGSSDAALVLGAAWLGALVARLISILIDRSTSKENIAGCLIELVIGALLVLGR</sequence>
<keyword evidence="1" id="KW-0812">Transmembrane</keyword>
<keyword evidence="1" id="KW-0472">Membrane</keyword>